<evidence type="ECO:0000313" key="1">
    <source>
        <dbReference type="EMBL" id="RNA30472.1"/>
    </source>
</evidence>
<dbReference type="EMBL" id="REGN01002085">
    <property type="protein sequence ID" value="RNA30472.1"/>
    <property type="molecule type" value="Genomic_DNA"/>
</dbReference>
<comment type="caution">
    <text evidence="1">The sequence shown here is derived from an EMBL/GenBank/DDBJ whole genome shotgun (WGS) entry which is preliminary data.</text>
</comment>
<dbReference type="AlphaFoldDB" id="A0A3M7S3X9"/>
<dbReference type="Proteomes" id="UP000276133">
    <property type="component" value="Unassembled WGS sequence"/>
</dbReference>
<gene>
    <name evidence="1" type="ORF">BpHYR1_011621</name>
</gene>
<evidence type="ECO:0000313" key="2">
    <source>
        <dbReference type="Proteomes" id="UP000276133"/>
    </source>
</evidence>
<accession>A0A3M7S3X9</accession>
<protein>
    <submittedName>
        <fullName evidence="1">Uncharacterized protein</fullName>
    </submittedName>
</protein>
<proteinExistence type="predicted"/>
<keyword evidence="2" id="KW-1185">Reference proteome</keyword>
<organism evidence="1 2">
    <name type="scientific">Brachionus plicatilis</name>
    <name type="common">Marine rotifer</name>
    <name type="synonym">Brachionus muelleri</name>
    <dbReference type="NCBI Taxonomy" id="10195"/>
    <lineage>
        <taxon>Eukaryota</taxon>
        <taxon>Metazoa</taxon>
        <taxon>Spiralia</taxon>
        <taxon>Gnathifera</taxon>
        <taxon>Rotifera</taxon>
        <taxon>Eurotatoria</taxon>
        <taxon>Monogononta</taxon>
        <taxon>Pseudotrocha</taxon>
        <taxon>Ploima</taxon>
        <taxon>Brachionidae</taxon>
        <taxon>Brachionus</taxon>
    </lineage>
</organism>
<reference evidence="1 2" key="1">
    <citation type="journal article" date="2018" name="Sci. Rep.">
        <title>Genomic signatures of local adaptation to the degree of environmental predictability in rotifers.</title>
        <authorList>
            <person name="Franch-Gras L."/>
            <person name="Hahn C."/>
            <person name="Garcia-Roger E.M."/>
            <person name="Carmona M.J."/>
            <person name="Serra M."/>
            <person name="Gomez A."/>
        </authorList>
    </citation>
    <scope>NUCLEOTIDE SEQUENCE [LARGE SCALE GENOMIC DNA]</scope>
    <source>
        <strain evidence="1">HYR1</strain>
    </source>
</reference>
<sequence>MFVKIVDEDDFYYEEIYLNIDPCSEYLVVETGDLNDMFPFANQIEHEWYQSNSDFSQNNPQFEPVDSQFGAVENRNQISGSNENKIKKKKGLSTRFKRLFGKKK</sequence>
<name>A0A3M7S3X9_BRAPC</name>